<dbReference type="NCBIfam" id="TIGR03083">
    <property type="entry name" value="maleylpyruvate isomerase family mycothiol-dependent enzyme"/>
    <property type="match status" value="1"/>
</dbReference>
<evidence type="ECO:0000259" key="1">
    <source>
        <dbReference type="Pfam" id="PF11716"/>
    </source>
</evidence>
<dbReference type="SUPFAM" id="SSF109854">
    <property type="entry name" value="DinB/YfiT-like putative metalloenzymes"/>
    <property type="match status" value="1"/>
</dbReference>
<dbReference type="AlphaFoldDB" id="A0A7I7XZY7"/>
<keyword evidence="3" id="KW-1185">Reference proteome</keyword>
<dbReference type="Proteomes" id="UP000466931">
    <property type="component" value="Chromosome"/>
</dbReference>
<reference evidence="2" key="1">
    <citation type="journal article" date="2019" name="Emerg. Microbes Infect.">
        <title>Comprehensive subspecies identification of 175 nontuberculous mycobacteria species based on 7547 genomic profiles.</title>
        <authorList>
            <person name="Matsumoto Y."/>
            <person name="Kinjo T."/>
            <person name="Motooka D."/>
            <person name="Nabeya D."/>
            <person name="Jung N."/>
            <person name="Uechi K."/>
            <person name="Horii T."/>
            <person name="Iida T."/>
            <person name="Fujita J."/>
            <person name="Nakamura S."/>
        </authorList>
    </citation>
    <scope>NUCLEOTIDE SEQUENCE [LARGE SCALE GENOMIC DNA]</scope>
    <source>
        <strain evidence="2">JCM 13671</strain>
    </source>
</reference>
<organism evidence="2 3">
    <name type="scientific">Mycolicibacterium confluentis</name>
    <dbReference type="NCBI Taxonomy" id="28047"/>
    <lineage>
        <taxon>Bacteria</taxon>
        <taxon>Bacillati</taxon>
        <taxon>Actinomycetota</taxon>
        <taxon>Actinomycetes</taxon>
        <taxon>Mycobacteriales</taxon>
        <taxon>Mycobacteriaceae</taxon>
        <taxon>Mycolicibacterium</taxon>
    </lineage>
</organism>
<dbReference type="InterPro" id="IPR017519">
    <property type="entry name" value="CHP03085"/>
</dbReference>
<sequence length="207" mass="22420">MTVAQSERALLVETLKAVGPDAPTLCTGWTARDLTAHLVLREHRLDAAPGIALAPFAGYTAKVQDRIATTTGWDRLVDQVASGPPLFSPFKLLDSVVNVVEMFVHHEDVRRAQSGWEPRELDTATESALRRQVPRLSRLALSKVPARLTLRCCDGDTLAKVGSGPEVTVTGAPGELLIWLFGRDEARVEFDGEAGAVESVRTAKRGL</sequence>
<dbReference type="Pfam" id="PF11716">
    <property type="entry name" value="MDMPI_N"/>
    <property type="match status" value="1"/>
</dbReference>
<dbReference type="OrthoDB" id="3268903at2"/>
<dbReference type="InterPro" id="IPR017517">
    <property type="entry name" value="Maleyloyr_isom"/>
</dbReference>
<dbReference type="EMBL" id="AP022612">
    <property type="protein sequence ID" value="BBZ34928.1"/>
    <property type="molecule type" value="Genomic_DNA"/>
</dbReference>
<reference evidence="2" key="2">
    <citation type="submission" date="2020-02" db="EMBL/GenBank/DDBJ databases">
        <authorList>
            <person name="Matsumoto Y."/>
            <person name="Motooka D."/>
            <person name="Nakamura S."/>
        </authorList>
    </citation>
    <scope>NUCLEOTIDE SEQUENCE</scope>
    <source>
        <strain evidence="2">JCM 13671</strain>
    </source>
</reference>
<protein>
    <submittedName>
        <fullName evidence="2">TIGR03085 family protein</fullName>
    </submittedName>
</protein>
<evidence type="ECO:0000313" key="2">
    <source>
        <dbReference type="EMBL" id="BBZ34928.1"/>
    </source>
</evidence>
<dbReference type="RefSeq" id="WP_085149040.1">
    <property type="nucleotide sequence ID" value="NZ_AP022612.1"/>
</dbReference>
<dbReference type="InterPro" id="IPR034660">
    <property type="entry name" value="DinB/YfiT-like"/>
</dbReference>
<proteinExistence type="predicted"/>
<feature type="domain" description="Mycothiol-dependent maleylpyruvate isomerase metal-binding" evidence="1">
    <location>
        <begin position="9"/>
        <end position="48"/>
    </location>
</feature>
<dbReference type="NCBIfam" id="TIGR03085">
    <property type="entry name" value="TIGR03085 family metal-binding protein"/>
    <property type="match status" value="1"/>
</dbReference>
<name>A0A7I7XZY7_9MYCO</name>
<evidence type="ECO:0000313" key="3">
    <source>
        <dbReference type="Proteomes" id="UP000466931"/>
    </source>
</evidence>
<gene>
    <name evidence="2" type="ORF">MCNF_35330</name>
</gene>
<accession>A0A7I7XZY7</accession>
<dbReference type="InterPro" id="IPR024344">
    <property type="entry name" value="MDMPI_metal-binding"/>
</dbReference>
<dbReference type="GO" id="GO:0046872">
    <property type="term" value="F:metal ion binding"/>
    <property type="evidence" value="ECO:0007669"/>
    <property type="project" value="InterPro"/>
</dbReference>